<proteinExistence type="predicted"/>
<sequence>MKAKNITASSIETMLRRLPWAWEAVVMVGLESGAVCQKVVRRLGPKGGRMPEPLAGTHRGGGAGLVSSYLTGAVECGRR</sequence>
<name>A0ABQ6C945_9BURK</name>
<dbReference type="Proteomes" id="UP001156903">
    <property type="component" value="Unassembled WGS sequence"/>
</dbReference>
<protein>
    <submittedName>
        <fullName evidence="1">Uncharacterized protein</fullName>
    </submittedName>
</protein>
<organism evidence="1 2">
    <name type="scientific">Hydrogenophaga electricum</name>
    <dbReference type="NCBI Taxonomy" id="1230953"/>
    <lineage>
        <taxon>Bacteria</taxon>
        <taxon>Pseudomonadati</taxon>
        <taxon>Pseudomonadota</taxon>
        <taxon>Betaproteobacteria</taxon>
        <taxon>Burkholderiales</taxon>
        <taxon>Comamonadaceae</taxon>
        <taxon>Hydrogenophaga</taxon>
    </lineage>
</organism>
<evidence type="ECO:0000313" key="1">
    <source>
        <dbReference type="EMBL" id="GLS16813.1"/>
    </source>
</evidence>
<evidence type="ECO:0000313" key="2">
    <source>
        <dbReference type="Proteomes" id="UP001156903"/>
    </source>
</evidence>
<dbReference type="EMBL" id="BSPB01000086">
    <property type="protein sequence ID" value="GLS16813.1"/>
    <property type="molecule type" value="Genomic_DNA"/>
</dbReference>
<accession>A0ABQ6C945</accession>
<gene>
    <name evidence="1" type="ORF">GCM10007935_42590</name>
</gene>
<keyword evidence="2" id="KW-1185">Reference proteome</keyword>
<reference evidence="2" key="1">
    <citation type="journal article" date="2019" name="Int. J. Syst. Evol. Microbiol.">
        <title>The Global Catalogue of Microorganisms (GCM) 10K type strain sequencing project: providing services to taxonomists for standard genome sequencing and annotation.</title>
        <authorList>
            <consortium name="The Broad Institute Genomics Platform"/>
            <consortium name="The Broad Institute Genome Sequencing Center for Infectious Disease"/>
            <person name="Wu L."/>
            <person name="Ma J."/>
        </authorList>
    </citation>
    <scope>NUCLEOTIDE SEQUENCE [LARGE SCALE GENOMIC DNA]</scope>
    <source>
        <strain evidence="2">NBRC 109341</strain>
    </source>
</reference>
<comment type="caution">
    <text evidence="1">The sequence shown here is derived from an EMBL/GenBank/DDBJ whole genome shotgun (WGS) entry which is preliminary data.</text>
</comment>